<evidence type="ECO:0000256" key="12">
    <source>
        <dbReference type="ARBA" id="ARBA00023136"/>
    </source>
</evidence>
<protein>
    <submittedName>
        <fullName evidence="17">Penicillin-binding protein 2</fullName>
    </submittedName>
</protein>
<evidence type="ECO:0000256" key="11">
    <source>
        <dbReference type="ARBA" id="ARBA00022989"/>
    </source>
</evidence>
<evidence type="ECO:0000259" key="15">
    <source>
        <dbReference type="Pfam" id="PF00905"/>
    </source>
</evidence>
<keyword evidence="5" id="KW-0121">Carboxypeptidase</keyword>
<keyword evidence="8" id="KW-0378">Hydrolase</keyword>
<evidence type="ECO:0000256" key="6">
    <source>
        <dbReference type="ARBA" id="ARBA00022670"/>
    </source>
</evidence>
<evidence type="ECO:0000256" key="8">
    <source>
        <dbReference type="ARBA" id="ARBA00022801"/>
    </source>
</evidence>
<reference evidence="17 18" key="1">
    <citation type="submission" date="2018-04" db="EMBL/GenBank/DDBJ databases">
        <title>Genomic Encyclopedia of Type Strains, Phase IV (KMG-IV): sequencing the most valuable type-strain genomes for metagenomic binning, comparative biology and taxonomic classification.</title>
        <authorList>
            <person name="Goeker M."/>
        </authorList>
    </citation>
    <scope>NUCLEOTIDE SEQUENCE [LARGE SCALE GENOMIC DNA]</scope>
    <source>
        <strain evidence="17 18">DSM 28520</strain>
    </source>
</reference>
<dbReference type="AlphaFoldDB" id="A0A2U1F867"/>
<dbReference type="GeneID" id="94551178"/>
<evidence type="ECO:0000256" key="13">
    <source>
        <dbReference type="ARBA" id="ARBA00023316"/>
    </source>
</evidence>
<dbReference type="InterPro" id="IPR012338">
    <property type="entry name" value="Beta-lactam/transpept-like"/>
</dbReference>
<comment type="subcellular location">
    <subcellularLocation>
        <location evidence="2">Cell membrane</location>
    </subcellularLocation>
    <subcellularLocation>
        <location evidence="1">Membrane</location>
        <topology evidence="1">Single-pass membrane protein</topology>
    </subcellularLocation>
</comment>
<evidence type="ECO:0000256" key="3">
    <source>
        <dbReference type="ARBA" id="ARBA00022475"/>
    </source>
</evidence>
<dbReference type="Gene3D" id="3.30.1390.30">
    <property type="entry name" value="Penicillin-binding protein 2a, domain 3"/>
    <property type="match status" value="1"/>
</dbReference>
<dbReference type="InterPro" id="IPR005311">
    <property type="entry name" value="PBP_dimer"/>
</dbReference>
<keyword evidence="9" id="KW-0133">Cell shape</keyword>
<dbReference type="Pfam" id="PF03717">
    <property type="entry name" value="PBP_dimer"/>
    <property type="match status" value="1"/>
</dbReference>
<keyword evidence="10" id="KW-0573">Peptidoglycan synthesis</keyword>
<sequence length="621" mass="69186">MSKQPKDRHDNHRFLLVIATISVVIIYAIRLFYLQILSPNYKARAEGNAFYHKPVYPSRGVIYDRNGELLVYNEPAYDLIVITKEVGDFDTLALCRTLDVELDYVRKRFQDIRDRRLNPGYSPYVPQLLLAQLNPREAGRFQEQLFKYPGFSIRPRTIRQYKYHGAAHVLGYLSEADMRDLEGDSSLIAGDYVGRSGVERQYEKILRGDKGTEILLRDARGRIKGRFSDGKYDSPAVPGRDLTLSIDSRLQSLGERLMQGKRGAVVMIEPETGEVLCLVSAPSYDPVLLAGKDRGKNHRILEQDQNKPLYARAIQATYPPGSTFKPAQGAIFLQEGVITPTVAFSCHHGFPPLNNRPACHSHSSPVSLIPALATSCNAYFCWGLRAMLDNRGYYPSVQEALEHWKKRIVELGFGYKLGLDLPGERRGYIPNSKVYDKAYKERWNSSTVISISIGQGEILATPLQIANLGAAIANRGRYRRPHVVKSIQGMPIDTAYTNWQDSGISSVNMEYIVAGMAQAVVGGTCYAANFAPGEIEVCGKTGTAENPHGKDHSAFLGFAPRNHPKVVVAVYVENGGFGAYFGVPIGRVMMEYYLRDGKLSPEGEAIANRMSNSAIHYSSVF</sequence>
<name>A0A2U1F867_9PORP</name>
<evidence type="ECO:0000256" key="10">
    <source>
        <dbReference type="ARBA" id="ARBA00022984"/>
    </source>
</evidence>
<dbReference type="Gene3D" id="3.40.710.10">
    <property type="entry name" value="DD-peptidase/beta-lactamase superfamily"/>
    <property type="match status" value="1"/>
</dbReference>
<accession>A0A2U1F867</accession>
<dbReference type="PANTHER" id="PTHR30627:SF2">
    <property type="entry name" value="PEPTIDOGLYCAN D,D-TRANSPEPTIDASE MRDA"/>
    <property type="match status" value="1"/>
</dbReference>
<gene>
    <name evidence="17" type="ORF">C7382_1138</name>
</gene>
<dbReference type="GO" id="GO:0008658">
    <property type="term" value="F:penicillin binding"/>
    <property type="evidence" value="ECO:0007669"/>
    <property type="project" value="InterPro"/>
</dbReference>
<dbReference type="FunFam" id="3.40.710.10:FF:000024">
    <property type="entry name" value="Penicillin-binding protein 2"/>
    <property type="match status" value="1"/>
</dbReference>
<evidence type="ECO:0000313" key="17">
    <source>
        <dbReference type="EMBL" id="PVZ08356.1"/>
    </source>
</evidence>
<dbReference type="Gene3D" id="3.90.1310.10">
    <property type="entry name" value="Penicillin-binding protein 2a (Domain 2)"/>
    <property type="match status" value="1"/>
</dbReference>
<evidence type="ECO:0000313" key="18">
    <source>
        <dbReference type="Proteomes" id="UP000245462"/>
    </source>
</evidence>
<dbReference type="InterPro" id="IPR017790">
    <property type="entry name" value="Penicillin-binding_protein_2"/>
</dbReference>
<dbReference type="SUPFAM" id="SSF56601">
    <property type="entry name" value="beta-lactamase/transpeptidase-like"/>
    <property type="match status" value="1"/>
</dbReference>
<keyword evidence="3" id="KW-1003">Cell membrane</keyword>
<organism evidence="17 18">
    <name type="scientific">Porphyromonas loveana</name>
    <dbReference type="NCBI Taxonomy" id="1884669"/>
    <lineage>
        <taxon>Bacteria</taxon>
        <taxon>Pseudomonadati</taxon>
        <taxon>Bacteroidota</taxon>
        <taxon>Bacteroidia</taxon>
        <taxon>Bacteroidales</taxon>
        <taxon>Porphyromonadaceae</taxon>
        <taxon>Porphyromonas</taxon>
    </lineage>
</organism>
<feature type="domain" description="Penicillin-binding protein dimerisation" evidence="16">
    <location>
        <begin position="55"/>
        <end position="224"/>
    </location>
</feature>
<dbReference type="InterPro" id="IPR050515">
    <property type="entry name" value="Beta-lactam/transpept"/>
</dbReference>
<dbReference type="InterPro" id="IPR036138">
    <property type="entry name" value="PBP_dimer_sf"/>
</dbReference>
<evidence type="ECO:0000256" key="1">
    <source>
        <dbReference type="ARBA" id="ARBA00004167"/>
    </source>
</evidence>
<keyword evidence="6" id="KW-0645">Protease</keyword>
<dbReference type="NCBIfam" id="TIGR03423">
    <property type="entry name" value="pbp2_mrdA"/>
    <property type="match status" value="1"/>
</dbReference>
<dbReference type="GO" id="GO:0005886">
    <property type="term" value="C:plasma membrane"/>
    <property type="evidence" value="ECO:0007669"/>
    <property type="project" value="UniProtKB-SubCell"/>
</dbReference>
<dbReference type="GO" id="GO:0009002">
    <property type="term" value="F:serine-type D-Ala-D-Ala carboxypeptidase activity"/>
    <property type="evidence" value="ECO:0007669"/>
    <property type="project" value="InterPro"/>
</dbReference>
<dbReference type="OrthoDB" id="9766847at2"/>
<keyword evidence="12 14" id="KW-0472">Membrane</keyword>
<dbReference type="EMBL" id="QEKY01000013">
    <property type="protein sequence ID" value="PVZ08356.1"/>
    <property type="molecule type" value="Genomic_DNA"/>
</dbReference>
<dbReference type="Proteomes" id="UP000245462">
    <property type="component" value="Unassembled WGS sequence"/>
</dbReference>
<dbReference type="GO" id="GO:0009252">
    <property type="term" value="P:peptidoglycan biosynthetic process"/>
    <property type="evidence" value="ECO:0007669"/>
    <property type="project" value="UniProtKB-KW"/>
</dbReference>
<dbReference type="GO" id="GO:0071555">
    <property type="term" value="P:cell wall organization"/>
    <property type="evidence" value="ECO:0007669"/>
    <property type="project" value="UniProtKB-KW"/>
</dbReference>
<proteinExistence type="predicted"/>
<dbReference type="SUPFAM" id="SSF56519">
    <property type="entry name" value="Penicillin binding protein dimerisation domain"/>
    <property type="match status" value="1"/>
</dbReference>
<feature type="domain" description="Penicillin-binding protein transpeptidase" evidence="15">
    <location>
        <begin position="263"/>
        <end position="576"/>
    </location>
</feature>
<comment type="caution">
    <text evidence="17">The sequence shown here is derived from an EMBL/GenBank/DDBJ whole genome shotgun (WGS) entry which is preliminary data.</text>
</comment>
<evidence type="ECO:0000256" key="9">
    <source>
        <dbReference type="ARBA" id="ARBA00022960"/>
    </source>
</evidence>
<feature type="transmembrane region" description="Helical" evidence="14">
    <location>
        <begin position="12"/>
        <end position="33"/>
    </location>
</feature>
<evidence type="ECO:0000256" key="5">
    <source>
        <dbReference type="ARBA" id="ARBA00022645"/>
    </source>
</evidence>
<dbReference type="GO" id="GO:0006508">
    <property type="term" value="P:proteolysis"/>
    <property type="evidence" value="ECO:0007669"/>
    <property type="project" value="UniProtKB-KW"/>
</dbReference>
<dbReference type="GO" id="GO:0071972">
    <property type="term" value="F:peptidoglycan L,D-transpeptidase activity"/>
    <property type="evidence" value="ECO:0007669"/>
    <property type="project" value="TreeGrafter"/>
</dbReference>
<evidence type="ECO:0000256" key="7">
    <source>
        <dbReference type="ARBA" id="ARBA00022692"/>
    </source>
</evidence>
<dbReference type="RefSeq" id="WP_116679714.1">
    <property type="nucleotide sequence ID" value="NZ_JBGZCK010000007.1"/>
</dbReference>
<evidence type="ECO:0000256" key="4">
    <source>
        <dbReference type="ARBA" id="ARBA00022519"/>
    </source>
</evidence>
<evidence type="ECO:0000256" key="2">
    <source>
        <dbReference type="ARBA" id="ARBA00004236"/>
    </source>
</evidence>
<keyword evidence="11 14" id="KW-1133">Transmembrane helix</keyword>
<keyword evidence="7 14" id="KW-0812">Transmembrane</keyword>
<evidence type="ECO:0000259" key="16">
    <source>
        <dbReference type="Pfam" id="PF03717"/>
    </source>
</evidence>
<dbReference type="PANTHER" id="PTHR30627">
    <property type="entry name" value="PEPTIDOGLYCAN D,D-TRANSPEPTIDASE"/>
    <property type="match status" value="1"/>
</dbReference>
<keyword evidence="13" id="KW-0961">Cell wall biogenesis/degradation</keyword>
<dbReference type="GO" id="GO:0008360">
    <property type="term" value="P:regulation of cell shape"/>
    <property type="evidence" value="ECO:0007669"/>
    <property type="project" value="UniProtKB-KW"/>
</dbReference>
<dbReference type="Pfam" id="PF00905">
    <property type="entry name" value="Transpeptidase"/>
    <property type="match status" value="1"/>
</dbReference>
<keyword evidence="4" id="KW-0997">Cell inner membrane</keyword>
<evidence type="ECO:0000256" key="14">
    <source>
        <dbReference type="SAM" id="Phobius"/>
    </source>
</evidence>
<keyword evidence="18" id="KW-1185">Reference proteome</keyword>
<dbReference type="InterPro" id="IPR001460">
    <property type="entry name" value="PCN-bd_Tpept"/>
</dbReference>